<name>A0AAV9NXU3_9PEZI</name>
<keyword evidence="2" id="KW-1133">Transmembrane helix</keyword>
<organism evidence="3 4">
    <name type="scientific">Saxophila tyrrhenica</name>
    <dbReference type="NCBI Taxonomy" id="1690608"/>
    <lineage>
        <taxon>Eukaryota</taxon>
        <taxon>Fungi</taxon>
        <taxon>Dikarya</taxon>
        <taxon>Ascomycota</taxon>
        <taxon>Pezizomycotina</taxon>
        <taxon>Dothideomycetes</taxon>
        <taxon>Dothideomycetidae</taxon>
        <taxon>Mycosphaerellales</taxon>
        <taxon>Extremaceae</taxon>
        <taxon>Saxophila</taxon>
    </lineage>
</organism>
<gene>
    <name evidence="3" type="ORF">LTR77_010861</name>
</gene>
<dbReference type="PANTHER" id="PTHR37576:SF2">
    <property type="entry name" value="DEFECT AT LOW TEMPERATURE PROTEIN 1"/>
    <property type="match status" value="1"/>
</dbReference>
<evidence type="ECO:0000313" key="3">
    <source>
        <dbReference type="EMBL" id="KAK5163275.1"/>
    </source>
</evidence>
<dbReference type="InterPro" id="IPR021514">
    <property type="entry name" value="DUF3176"/>
</dbReference>
<keyword evidence="2" id="KW-0812">Transmembrane</keyword>
<accession>A0AAV9NXU3</accession>
<protein>
    <submittedName>
        <fullName evidence="3">Uncharacterized protein</fullName>
    </submittedName>
</protein>
<dbReference type="EMBL" id="JAVRRT010000027">
    <property type="protein sequence ID" value="KAK5163275.1"/>
    <property type="molecule type" value="Genomic_DNA"/>
</dbReference>
<feature type="transmembrane region" description="Helical" evidence="2">
    <location>
        <begin position="217"/>
        <end position="235"/>
    </location>
</feature>
<dbReference type="PANTHER" id="PTHR37576">
    <property type="entry name" value="DEFECT AT LOW TEMPERATURE PROTEIN 1"/>
    <property type="match status" value="1"/>
</dbReference>
<feature type="transmembrane region" description="Helical" evidence="2">
    <location>
        <begin position="569"/>
        <end position="593"/>
    </location>
</feature>
<dbReference type="AlphaFoldDB" id="A0AAV9NXU3"/>
<proteinExistence type="predicted"/>
<keyword evidence="4" id="KW-1185">Reference proteome</keyword>
<dbReference type="Pfam" id="PF11374">
    <property type="entry name" value="DUF3176"/>
    <property type="match status" value="1"/>
</dbReference>
<dbReference type="RefSeq" id="XP_064653800.1">
    <property type="nucleotide sequence ID" value="XM_064808078.1"/>
</dbReference>
<feature type="region of interest" description="Disordered" evidence="1">
    <location>
        <begin position="47"/>
        <end position="77"/>
    </location>
</feature>
<keyword evidence="2" id="KW-0472">Membrane</keyword>
<dbReference type="GeneID" id="89932186"/>
<evidence type="ECO:0000256" key="2">
    <source>
        <dbReference type="SAM" id="Phobius"/>
    </source>
</evidence>
<feature type="compositionally biased region" description="Polar residues" evidence="1">
    <location>
        <begin position="64"/>
        <end position="76"/>
    </location>
</feature>
<comment type="caution">
    <text evidence="3">The sequence shown here is derived from an EMBL/GenBank/DDBJ whole genome shotgun (WGS) entry which is preliminary data.</text>
</comment>
<evidence type="ECO:0000256" key="1">
    <source>
        <dbReference type="SAM" id="MobiDB-lite"/>
    </source>
</evidence>
<dbReference type="Proteomes" id="UP001337655">
    <property type="component" value="Unassembled WGS sequence"/>
</dbReference>
<evidence type="ECO:0000313" key="4">
    <source>
        <dbReference type="Proteomes" id="UP001337655"/>
    </source>
</evidence>
<sequence>MANTVDAPQQRIHGVQPDFKQHNVNTTTLADGNRSPLDDDERSRWWPELDTKSVQTQNDDDVYSTGQDTINSSSAAARTPKSPWVVTTLAVSTRGGSPASTGSRERDHPWKPSLLRIGPMSGLCVMLVAVGSMLASLAILLGSNHAAVTSWKAPPSTYLAICTAVANLEIRYACVQGVAIAWWSRALRGTTLARLHYDWRAGTTVVGAMASGRRMGLLGLACICSVLVVANAPLLQRATTVVPESLIGTVPLNVTISPEIPTGYTGWWNRDWGRWDQAFNDTIPTATGHASNKLYAQLSAHFQYQLGSKWLSDGPLRDFIHGCDGVCRAKVKAPALSPVACSSRTLKSNYSLPMSQRMAKATTNGPAVDLGHRQLIIGPSLLIDDEHETLNLFTGHATMDGCEGTFKYRACTFASAVGEYDVTIDNNRVTLDQTPPRIVSFANNAAMNHTLDSGMYQSTLAGIVTLLRTQWTTSYATYGEVNTGPTSMSHGTSYMQFMRADPVSACGVSFDDPYDTVVQSLNSLMFLTGMVAGREDPSFLRHALDPGLEVNTTTTGYRQGEHNVYRIDFVFFFAAVMVDLVCMAFILPTYWGWWRIGRSASFSPLELAEAFNAPLLAGSGANSSGSRITTTLGDVPVQYYPPVQDLGGRPGFAVG</sequence>
<feature type="transmembrane region" description="Helical" evidence="2">
    <location>
        <begin position="120"/>
        <end position="142"/>
    </location>
</feature>
<reference evidence="3 4" key="1">
    <citation type="submission" date="2023-08" db="EMBL/GenBank/DDBJ databases">
        <title>Black Yeasts Isolated from many extreme environments.</title>
        <authorList>
            <person name="Coleine C."/>
            <person name="Stajich J.E."/>
            <person name="Selbmann L."/>
        </authorList>
    </citation>
    <scope>NUCLEOTIDE SEQUENCE [LARGE SCALE GENOMIC DNA]</scope>
    <source>
        <strain evidence="3 4">CCFEE 5935</strain>
    </source>
</reference>